<dbReference type="OMA" id="IEECEMP"/>
<keyword evidence="3" id="KW-0560">Oxidoreductase</keyword>
<protein>
    <recommendedName>
        <fullName evidence="4">Alcohol dehydrogenase-like N-terminal domain-containing protein</fullName>
    </recommendedName>
</protein>
<dbReference type="Proteomes" id="UP000007875">
    <property type="component" value="Unassembled WGS sequence"/>
</dbReference>
<keyword evidence="6" id="KW-1185">Reference proteome</keyword>
<evidence type="ECO:0000256" key="1">
    <source>
        <dbReference type="ARBA" id="ARBA00022723"/>
    </source>
</evidence>
<dbReference type="InParanoid" id="H2ZIW0"/>
<dbReference type="AlphaFoldDB" id="H2ZIW0"/>
<sequence>MENILNKMTTLIKRNEEEGYECIQIPVPDPVDDEVLIKVTKAAICGSDINLYKWNDVAKKIAALPFTPGHEASGIVVKTGANVKDLKVGDRIAVENHFYCGECFQCKEGRGDICNIMNQYGHGKGTEHGGCSQYSIVPEKYCYKLRLDISDLDAVLLEPMGVAHNSIEQLQVHGE</sequence>
<evidence type="ECO:0000259" key="4">
    <source>
        <dbReference type="Pfam" id="PF08240"/>
    </source>
</evidence>
<dbReference type="PROSITE" id="PS00059">
    <property type="entry name" value="ADH_ZINC"/>
    <property type="match status" value="1"/>
</dbReference>
<feature type="domain" description="Alcohol dehydrogenase-like N-terminal" evidence="4">
    <location>
        <begin position="32"/>
        <end position="145"/>
    </location>
</feature>
<keyword evidence="2" id="KW-0862">Zinc</keyword>
<reference evidence="5" key="2">
    <citation type="submission" date="2025-08" db="UniProtKB">
        <authorList>
            <consortium name="Ensembl"/>
        </authorList>
    </citation>
    <scope>IDENTIFICATION</scope>
</reference>
<dbReference type="Pfam" id="PF08240">
    <property type="entry name" value="ADH_N"/>
    <property type="match status" value="1"/>
</dbReference>
<dbReference type="Gene3D" id="3.90.180.10">
    <property type="entry name" value="Medium-chain alcohol dehydrogenases, catalytic domain"/>
    <property type="match status" value="1"/>
</dbReference>
<evidence type="ECO:0000313" key="6">
    <source>
        <dbReference type="Proteomes" id="UP000007875"/>
    </source>
</evidence>
<dbReference type="HOGENOM" id="CLU_026673_23_2_1"/>
<keyword evidence="1" id="KW-0479">Metal-binding</keyword>
<dbReference type="STRING" id="51511.ENSCSAVP00000017526"/>
<reference evidence="6" key="1">
    <citation type="submission" date="2003-08" db="EMBL/GenBank/DDBJ databases">
        <authorList>
            <person name="Birren B."/>
            <person name="Nusbaum C."/>
            <person name="Abebe A."/>
            <person name="Abouelleil A."/>
            <person name="Adekoya E."/>
            <person name="Ait-zahra M."/>
            <person name="Allen N."/>
            <person name="Allen T."/>
            <person name="An P."/>
            <person name="Anderson M."/>
            <person name="Anderson S."/>
            <person name="Arachchi H."/>
            <person name="Armbruster J."/>
            <person name="Bachantsang P."/>
            <person name="Baldwin J."/>
            <person name="Barry A."/>
            <person name="Bayul T."/>
            <person name="Blitshsteyn B."/>
            <person name="Bloom T."/>
            <person name="Blye J."/>
            <person name="Boguslavskiy L."/>
            <person name="Borowsky M."/>
            <person name="Boukhgalter B."/>
            <person name="Brunache A."/>
            <person name="Butler J."/>
            <person name="Calixte N."/>
            <person name="Calvo S."/>
            <person name="Camarata J."/>
            <person name="Campo K."/>
            <person name="Chang J."/>
            <person name="Cheshatsang Y."/>
            <person name="Citroen M."/>
            <person name="Collymore A."/>
            <person name="Considine T."/>
            <person name="Cook A."/>
            <person name="Cooke P."/>
            <person name="Corum B."/>
            <person name="Cuomo C."/>
            <person name="David R."/>
            <person name="Dawoe T."/>
            <person name="Degray S."/>
            <person name="Dodge S."/>
            <person name="Dooley K."/>
            <person name="Dorje P."/>
            <person name="Dorjee K."/>
            <person name="Dorris L."/>
            <person name="Duffey N."/>
            <person name="Dupes A."/>
            <person name="Elkins T."/>
            <person name="Engels R."/>
            <person name="Erickson J."/>
            <person name="Farina A."/>
            <person name="Faro S."/>
            <person name="Ferreira P."/>
            <person name="Fischer H."/>
            <person name="Fitzgerald M."/>
            <person name="Foley K."/>
            <person name="Gage D."/>
            <person name="Galagan J."/>
            <person name="Gearin G."/>
            <person name="Gnerre S."/>
            <person name="Gnirke A."/>
            <person name="Goyette A."/>
            <person name="Graham J."/>
            <person name="Grandbois E."/>
            <person name="Gyaltsen K."/>
            <person name="Hafez N."/>
            <person name="Hagopian D."/>
            <person name="Hagos B."/>
            <person name="Hall J."/>
            <person name="Hatcher B."/>
            <person name="Heller A."/>
            <person name="Higgins H."/>
            <person name="Honan T."/>
            <person name="Horn A."/>
            <person name="Houde N."/>
            <person name="Hughes L."/>
            <person name="Hulme W."/>
            <person name="Husby E."/>
            <person name="Iliev I."/>
            <person name="Jaffe D."/>
            <person name="Jones C."/>
            <person name="Kamal M."/>
            <person name="Kamat A."/>
            <person name="Kamvysselis M."/>
            <person name="Karlsson E."/>
            <person name="Kells C."/>
            <person name="Kieu A."/>
            <person name="Kisner P."/>
            <person name="Kodira C."/>
            <person name="Kulbokas E."/>
            <person name="Labutti K."/>
            <person name="Lama D."/>
            <person name="Landers T."/>
            <person name="Leger J."/>
            <person name="Levine S."/>
            <person name="Lewis D."/>
            <person name="Lewis T."/>
            <person name="Lindblad-toh K."/>
            <person name="Liu X."/>
            <person name="Lokyitsang T."/>
            <person name="Lokyitsang Y."/>
            <person name="Lucien O."/>
            <person name="Lui A."/>
            <person name="Ma L.J."/>
            <person name="Mabbitt R."/>
            <person name="Macdonald J."/>
            <person name="Maclean C."/>
            <person name="Major J."/>
            <person name="Manning J."/>
            <person name="Marabella R."/>
            <person name="Maru K."/>
            <person name="Matthews C."/>
            <person name="Mauceli E."/>
            <person name="Mccarthy M."/>
            <person name="Mcdonough S."/>
            <person name="Mcghee T."/>
            <person name="Meldrim J."/>
            <person name="Meneus L."/>
            <person name="Mesirov J."/>
            <person name="Mihalev A."/>
            <person name="Mihova T."/>
            <person name="Mikkelsen T."/>
            <person name="Mlenga V."/>
            <person name="Moru K."/>
            <person name="Mozes J."/>
            <person name="Mulrain L."/>
            <person name="Munson G."/>
            <person name="Naylor J."/>
            <person name="Newes C."/>
            <person name="Nguyen C."/>
            <person name="Nguyen N."/>
            <person name="Nguyen T."/>
            <person name="Nicol R."/>
            <person name="Nielsen C."/>
            <person name="Nizzari M."/>
            <person name="Norbu C."/>
            <person name="Norbu N."/>
            <person name="O'donnell P."/>
            <person name="Okoawo O."/>
            <person name="O'leary S."/>
            <person name="Omotosho B."/>
            <person name="O'neill K."/>
            <person name="Osman S."/>
            <person name="Parker S."/>
            <person name="Perrin D."/>
            <person name="Phunkhang P."/>
            <person name="Piqani B."/>
            <person name="Purcell S."/>
            <person name="Rachupka T."/>
            <person name="Ramasamy U."/>
            <person name="Rameau R."/>
            <person name="Ray V."/>
            <person name="Raymond C."/>
            <person name="Retta R."/>
            <person name="Richardson S."/>
            <person name="Rise C."/>
            <person name="Rodriguez J."/>
            <person name="Rogers J."/>
            <person name="Rogov P."/>
            <person name="Rutman M."/>
            <person name="Schupbach R."/>
            <person name="Seaman C."/>
            <person name="Settipalli S."/>
            <person name="Sharpe T."/>
            <person name="Sheridan J."/>
            <person name="Sherpa N."/>
            <person name="Shi J."/>
            <person name="Smirnov S."/>
            <person name="Smith C."/>
            <person name="Sougnez C."/>
            <person name="Spencer B."/>
            <person name="Stalker J."/>
            <person name="Stange-thomann N."/>
            <person name="Stavropoulos S."/>
            <person name="Stetson K."/>
            <person name="Stone C."/>
            <person name="Stone S."/>
            <person name="Stubbs M."/>
            <person name="Talamas J."/>
            <person name="Tchuinga P."/>
            <person name="Tenzing P."/>
            <person name="Tesfaye S."/>
            <person name="Theodore J."/>
            <person name="Thoulutsang Y."/>
            <person name="Topham K."/>
            <person name="Towey S."/>
            <person name="Tsamla T."/>
            <person name="Tsomo N."/>
            <person name="Vallee D."/>
            <person name="Vassiliev H."/>
            <person name="Venkataraman V."/>
            <person name="Vinson J."/>
            <person name="Vo A."/>
            <person name="Wade C."/>
            <person name="Wang S."/>
            <person name="Wangchuk T."/>
            <person name="Wangdi T."/>
            <person name="Whittaker C."/>
            <person name="Wilkinson J."/>
            <person name="Wu Y."/>
            <person name="Wyman D."/>
            <person name="Yadav S."/>
            <person name="Yang S."/>
            <person name="Yang X."/>
            <person name="Yeager S."/>
            <person name="Yee E."/>
            <person name="Young G."/>
            <person name="Zainoun J."/>
            <person name="Zembeck L."/>
            <person name="Zimmer A."/>
            <person name="Zody M."/>
            <person name="Lander E."/>
        </authorList>
    </citation>
    <scope>NUCLEOTIDE SEQUENCE [LARGE SCALE GENOMIC DNA]</scope>
</reference>
<dbReference type="GO" id="GO:0008270">
    <property type="term" value="F:zinc ion binding"/>
    <property type="evidence" value="ECO:0007669"/>
    <property type="project" value="InterPro"/>
</dbReference>
<evidence type="ECO:0000256" key="3">
    <source>
        <dbReference type="ARBA" id="ARBA00023002"/>
    </source>
</evidence>
<dbReference type="InterPro" id="IPR013154">
    <property type="entry name" value="ADH-like_N"/>
</dbReference>
<dbReference type="PANTHER" id="PTHR43401:SF2">
    <property type="entry name" value="L-THREONINE 3-DEHYDROGENASE"/>
    <property type="match status" value="1"/>
</dbReference>
<dbReference type="InterPro" id="IPR002328">
    <property type="entry name" value="ADH_Zn_CS"/>
</dbReference>
<organism evidence="5 6">
    <name type="scientific">Ciona savignyi</name>
    <name type="common">Pacific transparent sea squirt</name>
    <dbReference type="NCBI Taxonomy" id="51511"/>
    <lineage>
        <taxon>Eukaryota</taxon>
        <taxon>Metazoa</taxon>
        <taxon>Chordata</taxon>
        <taxon>Tunicata</taxon>
        <taxon>Ascidiacea</taxon>
        <taxon>Phlebobranchia</taxon>
        <taxon>Cionidae</taxon>
        <taxon>Ciona</taxon>
    </lineage>
</organism>
<dbReference type="GO" id="GO:0016491">
    <property type="term" value="F:oxidoreductase activity"/>
    <property type="evidence" value="ECO:0007669"/>
    <property type="project" value="UniProtKB-KW"/>
</dbReference>
<accession>H2ZIW0</accession>
<dbReference type="PANTHER" id="PTHR43401">
    <property type="entry name" value="L-THREONINE 3-DEHYDROGENASE"/>
    <property type="match status" value="1"/>
</dbReference>
<dbReference type="eggNOG" id="KOG0024">
    <property type="taxonomic scope" value="Eukaryota"/>
</dbReference>
<dbReference type="SUPFAM" id="SSF50129">
    <property type="entry name" value="GroES-like"/>
    <property type="match status" value="1"/>
</dbReference>
<evidence type="ECO:0000256" key="2">
    <source>
        <dbReference type="ARBA" id="ARBA00022833"/>
    </source>
</evidence>
<evidence type="ECO:0000313" key="5">
    <source>
        <dbReference type="Ensembl" id="ENSCSAVP00000017526.1"/>
    </source>
</evidence>
<dbReference type="Ensembl" id="ENSCSAVT00000017717.1">
    <property type="protein sequence ID" value="ENSCSAVP00000017526.1"/>
    <property type="gene ID" value="ENSCSAVG00000010320.1"/>
</dbReference>
<dbReference type="InterPro" id="IPR050129">
    <property type="entry name" value="Zn_alcohol_dh"/>
</dbReference>
<proteinExistence type="predicted"/>
<name>H2ZIW0_CIOSA</name>
<dbReference type="GeneTree" id="ENSGT00940000172344"/>
<dbReference type="InterPro" id="IPR011032">
    <property type="entry name" value="GroES-like_sf"/>
</dbReference>
<reference evidence="5" key="3">
    <citation type="submission" date="2025-09" db="UniProtKB">
        <authorList>
            <consortium name="Ensembl"/>
        </authorList>
    </citation>
    <scope>IDENTIFICATION</scope>
</reference>